<keyword evidence="1" id="KW-0813">Transport</keyword>
<dbReference type="PROSITE" id="PS00211">
    <property type="entry name" value="ABC_TRANSPORTER_1"/>
    <property type="match status" value="1"/>
</dbReference>
<dbReference type="SUPFAM" id="SSF52540">
    <property type="entry name" value="P-loop containing nucleoside triphosphate hydrolases"/>
    <property type="match status" value="1"/>
</dbReference>
<dbReference type="Pfam" id="PF00005">
    <property type="entry name" value="ABC_tran"/>
    <property type="match status" value="1"/>
</dbReference>
<evidence type="ECO:0000313" key="6">
    <source>
        <dbReference type="Proteomes" id="UP000503399"/>
    </source>
</evidence>
<accession>A0A6F8ZK90</accession>
<dbReference type="GO" id="GO:0005524">
    <property type="term" value="F:ATP binding"/>
    <property type="evidence" value="ECO:0007669"/>
    <property type="project" value="UniProtKB-KW"/>
</dbReference>
<dbReference type="Proteomes" id="UP000503399">
    <property type="component" value="Chromosome"/>
</dbReference>
<dbReference type="SMART" id="SM00382">
    <property type="entry name" value="AAA"/>
    <property type="match status" value="1"/>
</dbReference>
<dbReference type="InterPro" id="IPR003593">
    <property type="entry name" value="AAA+_ATPase"/>
</dbReference>
<dbReference type="PANTHER" id="PTHR42788:SF13">
    <property type="entry name" value="ALIPHATIC SULFONATES IMPORT ATP-BINDING PROTEIN SSUB"/>
    <property type="match status" value="1"/>
</dbReference>
<dbReference type="PROSITE" id="PS50893">
    <property type="entry name" value="ABC_TRANSPORTER_2"/>
    <property type="match status" value="1"/>
</dbReference>
<proteinExistence type="predicted"/>
<name>A0A6F8ZK90_9FIRM</name>
<keyword evidence="6" id="KW-1185">Reference proteome</keyword>
<evidence type="ECO:0000313" key="5">
    <source>
        <dbReference type="EMBL" id="CAB1130180.1"/>
    </source>
</evidence>
<evidence type="ECO:0000259" key="4">
    <source>
        <dbReference type="PROSITE" id="PS50893"/>
    </source>
</evidence>
<protein>
    <submittedName>
        <fullName evidence="5">Aliphatic sulfonate ABC transporter (ATP-binding protein)</fullName>
    </submittedName>
</protein>
<dbReference type="PANTHER" id="PTHR42788">
    <property type="entry name" value="TAURINE IMPORT ATP-BINDING PROTEIN-RELATED"/>
    <property type="match status" value="1"/>
</dbReference>
<keyword evidence="2" id="KW-0547">Nucleotide-binding</keyword>
<dbReference type="InterPro" id="IPR027417">
    <property type="entry name" value="P-loop_NTPase"/>
</dbReference>
<organism evidence="5 6">
    <name type="scientific">Candidatus Hydrogenisulfobacillus filiaventi</name>
    <dbReference type="NCBI Taxonomy" id="2707344"/>
    <lineage>
        <taxon>Bacteria</taxon>
        <taxon>Bacillati</taxon>
        <taxon>Bacillota</taxon>
        <taxon>Clostridia</taxon>
        <taxon>Eubacteriales</taxon>
        <taxon>Clostridiales Family XVII. Incertae Sedis</taxon>
        <taxon>Candidatus Hydrogenisulfobacillus</taxon>
    </lineage>
</organism>
<evidence type="ECO:0000256" key="1">
    <source>
        <dbReference type="ARBA" id="ARBA00022448"/>
    </source>
</evidence>
<dbReference type="InterPro" id="IPR003439">
    <property type="entry name" value="ABC_transporter-like_ATP-bd"/>
</dbReference>
<keyword evidence="3 5" id="KW-0067">ATP-binding</keyword>
<dbReference type="GO" id="GO:0016887">
    <property type="term" value="F:ATP hydrolysis activity"/>
    <property type="evidence" value="ECO:0007669"/>
    <property type="project" value="InterPro"/>
</dbReference>
<evidence type="ECO:0000256" key="2">
    <source>
        <dbReference type="ARBA" id="ARBA00022741"/>
    </source>
</evidence>
<dbReference type="AlphaFoldDB" id="A0A6F8ZK90"/>
<evidence type="ECO:0000256" key="3">
    <source>
        <dbReference type="ARBA" id="ARBA00022840"/>
    </source>
</evidence>
<dbReference type="InterPro" id="IPR017871">
    <property type="entry name" value="ABC_transporter-like_CS"/>
</dbReference>
<dbReference type="Gene3D" id="3.40.50.300">
    <property type="entry name" value="P-loop containing nucleotide triphosphate hydrolases"/>
    <property type="match status" value="1"/>
</dbReference>
<dbReference type="EMBL" id="LR778114">
    <property type="protein sequence ID" value="CAB1130180.1"/>
    <property type="molecule type" value="Genomic_DNA"/>
</dbReference>
<dbReference type="KEGG" id="hfv:R50_2691"/>
<feature type="domain" description="ABC transporter" evidence="4">
    <location>
        <begin position="2"/>
        <end position="233"/>
    </location>
</feature>
<sequence length="267" mass="29193">MIRLEQVSKVYPPAARGGRPLTALLEVDLEVPEGEVVTVVGPSGCGKTTLLHLIAGFEFPSRGRVLVGGRPVTGPGRDRAVVFQQPALYPWLTVAGNVGFGLRLQGRPDPARVAKWLDLVGLAGFGRHRPYQLSGGMQQRAAIARALITEPAILLMDEPLGALDAQTRLTMQQLLLDLWRYLRPTVLFITHDVDEALLLGDRVVVLTPRPGRVRLVERLPWGRERQAEQLLTDQTFLGMKRRLLTALRAPGPQTAGGAAVPPPRPME</sequence>
<reference evidence="5 6" key="1">
    <citation type="submission" date="2020-02" db="EMBL/GenBank/DDBJ databases">
        <authorList>
            <person name="Hogendoorn C."/>
        </authorList>
    </citation>
    <scope>NUCLEOTIDE SEQUENCE [LARGE SCALE GENOMIC DNA]</scope>
    <source>
        <strain evidence="5">R501</strain>
    </source>
</reference>
<gene>
    <name evidence="5" type="primary">ssuB</name>
    <name evidence="5" type="ORF">R50_2691</name>
</gene>
<dbReference type="CDD" id="cd03293">
    <property type="entry name" value="ABC_NrtD_SsuB_transporters"/>
    <property type="match status" value="1"/>
</dbReference>
<dbReference type="InterPro" id="IPR050166">
    <property type="entry name" value="ABC_transporter_ATP-bind"/>
</dbReference>